<dbReference type="Proteomes" id="UP001500236">
    <property type="component" value="Unassembled WGS sequence"/>
</dbReference>
<dbReference type="EMBL" id="BAAAVT010000005">
    <property type="protein sequence ID" value="GAA3057419.1"/>
    <property type="molecule type" value="Genomic_DNA"/>
</dbReference>
<dbReference type="RefSeq" id="WP_344684559.1">
    <property type="nucleotide sequence ID" value="NZ_BAAAVT010000005.1"/>
</dbReference>
<sequence>MALASAGLHLLMIGHGGLLWSAVMTTMALACVPCAVHLWRREAILSWRLIGLMNGLMVVVHLILFGDPSAVAPWESAGQGGGHPLHGGSHHPEVHAAQYGGGGPSHVVLVGATVLALAEVLLATWRGWLQGWVRRWARGIRGVRS</sequence>
<evidence type="ECO:0000313" key="3">
    <source>
        <dbReference type="Proteomes" id="UP001500236"/>
    </source>
</evidence>
<keyword evidence="3" id="KW-1185">Reference proteome</keyword>
<protein>
    <submittedName>
        <fullName evidence="2">Uncharacterized protein</fullName>
    </submittedName>
</protein>
<organism evidence="2 3">
    <name type="scientific">Nesterenkonia aethiopica</name>
    <dbReference type="NCBI Taxonomy" id="269144"/>
    <lineage>
        <taxon>Bacteria</taxon>
        <taxon>Bacillati</taxon>
        <taxon>Actinomycetota</taxon>
        <taxon>Actinomycetes</taxon>
        <taxon>Micrococcales</taxon>
        <taxon>Micrococcaceae</taxon>
        <taxon>Nesterenkonia</taxon>
    </lineage>
</organism>
<keyword evidence="1" id="KW-0472">Membrane</keyword>
<feature type="transmembrane region" description="Helical" evidence="1">
    <location>
        <begin position="45"/>
        <end position="65"/>
    </location>
</feature>
<accession>A0ABP6LTL9</accession>
<feature type="transmembrane region" description="Helical" evidence="1">
    <location>
        <begin position="18"/>
        <end position="38"/>
    </location>
</feature>
<evidence type="ECO:0000313" key="2">
    <source>
        <dbReference type="EMBL" id="GAA3057419.1"/>
    </source>
</evidence>
<proteinExistence type="predicted"/>
<keyword evidence="1" id="KW-1133">Transmembrane helix</keyword>
<name>A0ABP6LTL9_9MICC</name>
<feature type="transmembrane region" description="Helical" evidence="1">
    <location>
        <begin position="107"/>
        <end position="128"/>
    </location>
</feature>
<gene>
    <name evidence="2" type="ORF">GCM10010529_09060</name>
</gene>
<comment type="caution">
    <text evidence="2">The sequence shown here is derived from an EMBL/GenBank/DDBJ whole genome shotgun (WGS) entry which is preliminary data.</text>
</comment>
<evidence type="ECO:0000256" key="1">
    <source>
        <dbReference type="SAM" id="Phobius"/>
    </source>
</evidence>
<keyword evidence="1" id="KW-0812">Transmembrane</keyword>
<reference evidence="3" key="1">
    <citation type="journal article" date="2019" name="Int. J. Syst. Evol. Microbiol.">
        <title>The Global Catalogue of Microorganisms (GCM) 10K type strain sequencing project: providing services to taxonomists for standard genome sequencing and annotation.</title>
        <authorList>
            <consortium name="The Broad Institute Genomics Platform"/>
            <consortium name="The Broad Institute Genome Sequencing Center for Infectious Disease"/>
            <person name="Wu L."/>
            <person name="Ma J."/>
        </authorList>
    </citation>
    <scope>NUCLEOTIDE SEQUENCE [LARGE SCALE GENOMIC DNA]</scope>
    <source>
        <strain evidence="3">JCM 14309</strain>
    </source>
</reference>